<dbReference type="OrthoDB" id="2115692at2759"/>
<accession>A0A517L5K8</accession>
<protein>
    <recommendedName>
        <fullName evidence="1">N-acetyltransferase domain-containing protein</fullName>
    </recommendedName>
</protein>
<keyword evidence="3" id="KW-1185">Reference proteome</keyword>
<dbReference type="Proteomes" id="UP000316270">
    <property type="component" value="Chromosome 5"/>
</dbReference>
<dbReference type="PANTHER" id="PTHR42791">
    <property type="entry name" value="GNAT FAMILY ACETYLTRANSFERASE"/>
    <property type="match status" value="1"/>
</dbReference>
<dbReference type="InterPro" id="IPR016181">
    <property type="entry name" value="Acyl_CoA_acyltransferase"/>
</dbReference>
<sequence>MSSSPISTRPAQNTDIQSIIHLLTQAFWNEDAVGRFLHPHRHRFPDDVSKYWRRGLRETWWERGREHVVVVDGEGVVVGYAGWVFVGDPKPIPIIQTIISTLFTFYAKIQNHLSNALSPNRAANPEHLTAMARAKPFYQHKLPAAPRYDLETLAVHPSHQGKGYGSLLVQWGVDRAIEERVPATVISADGTEKFYGRWFGRSVGKVTGGVGNPLEGIRGGVILD</sequence>
<dbReference type="InterPro" id="IPR052523">
    <property type="entry name" value="Trichothecene_AcTrans"/>
</dbReference>
<reference evidence="2 3" key="1">
    <citation type="submission" date="2019-07" db="EMBL/GenBank/DDBJ databases">
        <title>Finished genome of Venturia effusa.</title>
        <authorList>
            <person name="Young C.A."/>
            <person name="Cox M.P."/>
            <person name="Ganley A.R.D."/>
            <person name="David W.J."/>
        </authorList>
    </citation>
    <scope>NUCLEOTIDE SEQUENCE [LARGE SCALE GENOMIC DNA]</scope>
    <source>
        <strain evidence="3">albino</strain>
    </source>
</reference>
<feature type="domain" description="N-acetyltransferase" evidence="1">
    <location>
        <begin position="6"/>
        <end position="224"/>
    </location>
</feature>
<dbReference type="InterPro" id="IPR000182">
    <property type="entry name" value="GNAT_dom"/>
</dbReference>
<dbReference type="PANTHER" id="PTHR42791:SF16">
    <property type="entry name" value="N-ACETYLTRANSFERASE DOMAIN-CONTAINING PROTEIN"/>
    <property type="match status" value="1"/>
</dbReference>
<dbReference type="PROSITE" id="PS51186">
    <property type="entry name" value="GNAT"/>
    <property type="match status" value="1"/>
</dbReference>
<name>A0A517L5K8_9PEZI</name>
<dbReference type="GO" id="GO:0016747">
    <property type="term" value="F:acyltransferase activity, transferring groups other than amino-acyl groups"/>
    <property type="evidence" value="ECO:0007669"/>
    <property type="project" value="InterPro"/>
</dbReference>
<dbReference type="CDD" id="cd04301">
    <property type="entry name" value="NAT_SF"/>
    <property type="match status" value="1"/>
</dbReference>
<dbReference type="AlphaFoldDB" id="A0A517L5K8"/>
<evidence type="ECO:0000313" key="2">
    <source>
        <dbReference type="EMBL" id="QDS70901.1"/>
    </source>
</evidence>
<evidence type="ECO:0000259" key="1">
    <source>
        <dbReference type="PROSITE" id="PS51186"/>
    </source>
</evidence>
<dbReference type="Gene3D" id="3.40.630.30">
    <property type="match status" value="1"/>
</dbReference>
<dbReference type="Pfam" id="PF00583">
    <property type="entry name" value="Acetyltransf_1"/>
    <property type="match status" value="1"/>
</dbReference>
<dbReference type="EMBL" id="CP042189">
    <property type="protein sequence ID" value="QDS70901.1"/>
    <property type="molecule type" value="Genomic_DNA"/>
</dbReference>
<gene>
    <name evidence="2" type="ORF">FKW77_006302</name>
</gene>
<dbReference type="STRING" id="50376.A0A517L5K8"/>
<evidence type="ECO:0000313" key="3">
    <source>
        <dbReference type="Proteomes" id="UP000316270"/>
    </source>
</evidence>
<dbReference type="SUPFAM" id="SSF55729">
    <property type="entry name" value="Acyl-CoA N-acyltransferases (Nat)"/>
    <property type="match status" value="1"/>
</dbReference>
<proteinExistence type="predicted"/>
<organism evidence="2 3">
    <name type="scientific">Venturia effusa</name>
    <dbReference type="NCBI Taxonomy" id="50376"/>
    <lineage>
        <taxon>Eukaryota</taxon>
        <taxon>Fungi</taxon>
        <taxon>Dikarya</taxon>
        <taxon>Ascomycota</taxon>
        <taxon>Pezizomycotina</taxon>
        <taxon>Dothideomycetes</taxon>
        <taxon>Pleosporomycetidae</taxon>
        <taxon>Venturiales</taxon>
        <taxon>Venturiaceae</taxon>
        <taxon>Venturia</taxon>
    </lineage>
</organism>